<dbReference type="PANTHER" id="PTHR14097:SF8">
    <property type="entry name" value="NAD(P)-BINDING DOMAIN-CONTAINING PROTEIN"/>
    <property type="match status" value="1"/>
</dbReference>
<comment type="caution">
    <text evidence="2">The sequence shown here is derived from an EMBL/GenBank/DDBJ whole genome shotgun (WGS) entry which is preliminary data.</text>
</comment>
<evidence type="ECO:0000313" key="2">
    <source>
        <dbReference type="EMBL" id="PCE66650.1"/>
    </source>
</evidence>
<reference evidence="2 3" key="1">
    <citation type="submission" date="2017-04" db="EMBL/GenBank/DDBJ databases">
        <title>A new member of the family Flavobacteriaceae isolated from ascidians.</title>
        <authorList>
            <person name="Chen L."/>
        </authorList>
    </citation>
    <scope>NUCLEOTIDE SEQUENCE [LARGE SCALE GENOMIC DNA]</scope>
    <source>
        <strain evidence="2 3">HQA918</strain>
    </source>
</reference>
<dbReference type="Gene3D" id="3.40.50.720">
    <property type="entry name" value="NAD(P)-binding Rossmann-like Domain"/>
    <property type="match status" value="1"/>
</dbReference>
<dbReference type="InterPro" id="IPR036291">
    <property type="entry name" value="NAD(P)-bd_dom_sf"/>
</dbReference>
<dbReference type="SUPFAM" id="SSF51735">
    <property type="entry name" value="NAD(P)-binding Rossmann-fold domains"/>
    <property type="match status" value="1"/>
</dbReference>
<keyword evidence="3" id="KW-1185">Reference proteome</keyword>
<dbReference type="InterPro" id="IPR016040">
    <property type="entry name" value="NAD(P)-bd_dom"/>
</dbReference>
<dbReference type="Proteomes" id="UP000219559">
    <property type="component" value="Unassembled WGS sequence"/>
</dbReference>
<dbReference type="RefSeq" id="WP_097442171.1">
    <property type="nucleotide sequence ID" value="NZ_NBWU01000001.1"/>
</dbReference>
<protein>
    <recommendedName>
        <fullName evidence="1">NAD(P)-binding domain-containing protein</fullName>
    </recommendedName>
</protein>
<organism evidence="2 3">
    <name type="scientific">Sediminicola luteus</name>
    <dbReference type="NCBI Taxonomy" id="319238"/>
    <lineage>
        <taxon>Bacteria</taxon>
        <taxon>Pseudomonadati</taxon>
        <taxon>Bacteroidota</taxon>
        <taxon>Flavobacteriia</taxon>
        <taxon>Flavobacteriales</taxon>
        <taxon>Flavobacteriaceae</taxon>
        <taxon>Sediminicola</taxon>
    </lineage>
</organism>
<accession>A0A2A4GF96</accession>
<dbReference type="Pfam" id="PF13460">
    <property type="entry name" value="NAD_binding_10"/>
    <property type="match status" value="1"/>
</dbReference>
<dbReference type="EMBL" id="NBWU01000001">
    <property type="protein sequence ID" value="PCE66650.1"/>
    <property type="molecule type" value="Genomic_DNA"/>
</dbReference>
<sequence>MKHILIAGASGMVGGELLALALADTHITGITSLVRRPSGQAHAKLTEVVVADFSDYTAHSEVFQNIDAAFFCIGAYTGQLPDAQFKALTVDYAVAFGKQLQMGSPQARLCLLSGAGADRSKKSRTAFARYKGMAENQLSALDLEFYSFRPGYIYPVRPRNEPNLMYKISRGLYPLIKMFGIKYSIPSTHLAQAMLTVGLNGHGQEILENIDIADLTGG</sequence>
<evidence type="ECO:0000313" key="3">
    <source>
        <dbReference type="Proteomes" id="UP000219559"/>
    </source>
</evidence>
<dbReference type="PANTHER" id="PTHR14097">
    <property type="entry name" value="OXIDOREDUCTASE HTATIP2"/>
    <property type="match status" value="1"/>
</dbReference>
<gene>
    <name evidence="2" type="ORF">B7P33_04975</name>
</gene>
<dbReference type="AlphaFoldDB" id="A0A2A4GF96"/>
<feature type="domain" description="NAD(P)-binding" evidence="1">
    <location>
        <begin position="8"/>
        <end position="155"/>
    </location>
</feature>
<proteinExistence type="predicted"/>
<evidence type="ECO:0000259" key="1">
    <source>
        <dbReference type="Pfam" id="PF13460"/>
    </source>
</evidence>
<dbReference type="OrthoDB" id="9798632at2"/>
<name>A0A2A4GF96_9FLAO</name>